<evidence type="ECO:0000313" key="1">
    <source>
        <dbReference type="EMBL" id="MBK7674565.1"/>
    </source>
</evidence>
<reference evidence="1 2" key="1">
    <citation type="submission" date="2020-10" db="EMBL/GenBank/DDBJ databases">
        <title>Connecting structure to function with the recovery of over 1000 high-quality activated sludge metagenome-assembled genomes encoding full-length rRNA genes using long-read sequencing.</title>
        <authorList>
            <person name="Singleton C.M."/>
            <person name="Petriglieri F."/>
            <person name="Kristensen J.M."/>
            <person name="Kirkegaard R.H."/>
            <person name="Michaelsen T.Y."/>
            <person name="Andersen M.H."/>
            <person name="Karst S.M."/>
            <person name="Dueholm M.S."/>
            <person name="Nielsen P.H."/>
            <person name="Albertsen M."/>
        </authorList>
    </citation>
    <scope>NUCLEOTIDE SEQUENCE [LARGE SCALE GENOMIC DNA]</scope>
    <source>
        <strain evidence="1">EsbW_18-Q3-R4-48_BATAC.285</strain>
    </source>
</reference>
<organism evidence="1 2">
    <name type="scientific">Candidatus Accumulibacter proximus</name>
    <dbReference type="NCBI Taxonomy" id="2954385"/>
    <lineage>
        <taxon>Bacteria</taxon>
        <taxon>Pseudomonadati</taxon>
        <taxon>Pseudomonadota</taxon>
        <taxon>Betaproteobacteria</taxon>
        <taxon>Candidatus Accumulibacter</taxon>
    </lineage>
</organism>
<dbReference type="EMBL" id="JADJMH010000005">
    <property type="protein sequence ID" value="MBK7674565.1"/>
    <property type="molecule type" value="Genomic_DNA"/>
</dbReference>
<sequence>MALSASQLGKDILAALKGTLSEKWPEIKEYGEAEAKKLAQTLVMIEALKVAGKINEEQAALHLEIQKNSSRTVLLTIEGLGVLAAEAALNAALNVVKDAVNTAIGFVLL</sequence>
<dbReference type="AlphaFoldDB" id="A0A935Q069"/>
<proteinExistence type="predicted"/>
<comment type="caution">
    <text evidence="1">The sequence shown here is derived from an EMBL/GenBank/DDBJ whole genome shotgun (WGS) entry which is preliminary data.</text>
</comment>
<dbReference type="Proteomes" id="UP000697998">
    <property type="component" value="Unassembled WGS sequence"/>
</dbReference>
<gene>
    <name evidence="1" type="ORF">IPJ27_07210</name>
</gene>
<name>A0A935Q069_9PROT</name>
<protein>
    <submittedName>
        <fullName evidence="1">Uncharacterized protein</fullName>
    </submittedName>
</protein>
<evidence type="ECO:0000313" key="2">
    <source>
        <dbReference type="Proteomes" id="UP000697998"/>
    </source>
</evidence>
<accession>A0A935Q069</accession>